<evidence type="ECO:0000313" key="3">
    <source>
        <dbReference type="EMBL" id="MFC6883283.1"/>
    </source>
</evidence>
<dbReference type="RefSeq" id="WP_160822489.1">
    <property type="nucleotide sequence ID" value="NZ_JBHSXE010000001.1"/>
</dbReference>
<feature type="domain" description="Methyltransferase" evidence="2">
    <location>
        <begin position="56"/>
        <end position="168"/>
    </location>
</feature>
<comment type="caution">
    <text evidence="3">The sequence shown here is derived from an EMBL/GenBank/DDBJ whole genome shotgun (WGS) entry which is preliminary data.</text>
</comment>
<name>A0ABW2CRN0_9ACTN</name>
<feature type="compositionally biased region" description="Low complexity" evidence="1">
    <location>
        <begin position="7"/>
        <end position="23"/>
    </location>
</feature>
<dbReference type="EMBL" id="JBHSXS010000018">
    <property type="protein sequence ID" value="MFC6883283.1"/>
    <property type="molecule type" value="Genomic_DNA"/>
</dbReference>
<keyword evidence="3" id="KW-0808">Transferase</keyword>
<keyword evidence="4" id="KW-1185">Reference proteome</keyword>
<dbReference type="Gene3D" id="3.40.50.150">
    <property type="entry name" value="Vaccinia Virus protein VP39"/>
    <property type="match status" value="1"/>
</dbReference>
<dbReference type="GO" id="GO:0008168">
    <property type="term" value="F:methyltransferase activity"/>
    <property type="evidence" value="ECO:0007669"/>
    <property type="project" value="UniProtKB-KW"/>
</dbReference>
<dbReference type="InterPro" id="IPR025714">
    <property type="entry name" value="Methyltranfer_dom"/>
</dbReference>
<protein>
    <submittedName>
        <fullName evidence="3">Methyltransferase domain-containing protein</fullName>
    </submittedName>
</protein>
<dbReference type="PANTHER" id="PTHR44068:SF11">
    <property type="entry name" value="GERANYL DIPHOSPHATE 2-C-METHYLTRANSFERASE"/>
    <property type="match status" value="1"/>
</dbReference>
<evidence type="ECO:0000313" key="4">
    <source>
        <dbReference type="Proteomes" id="UP001596380"/>
    </source>
</evidence>
<reference evidence="4" key="1">
    <citation type="journal article" date="2019" name="Int. J. Syst. Evol. Microbiol.">
        <title>The Global Catalogue of Microorganisms (GCM) 10K type strain sequencing project: providing services to taxonomists for standard genome sequencing and annotation.</title>
        <authorList>
            <consortium name="The Broad Institute Genomics Platform"/>
            <consortium name="The Broad Institute Genome Sequencing Center for Infectious Disease"/>
            <person name="Wu L."/>
            <person name="Ma J."/>
        </authorList>
    </citation>
    <scope>NUCLEOTIDE SEQUENCE [LARGE SCALE GENOMIC DNA]</scope>
    <source>
        <strain evidence="4">JCM 3369</strain>
    </source>
</reference>
<proteinExistence type="predicted"/>
<dbReference type="SUPFAM" id="SSF53335">
    <property type="entry name" value="S-adenosyl-L-methionine-dependent methyltransferases"/>
    <property type="match status" value="1"/>
</dbReference>
<dbReference type="InterPro" id="IPR029063">
    <property type="entry name" value="SAM-dependent_MTases_sf"/>
</dbReference>
<dbReference type="Proteomes" id="UP001596380">
    <property type="component" value="Unassembled WGS sequence"/>
</dbReference>
<dbReference type="InterPro" id="IPR050447">
    <property type="entry name" value="Erg6_SMT_methyltransf"/>
</dbReference>
<dbReference type="CDD" id="cd02440">
    <property type="entry name" value="AdoMet_MTases"/>
    <property type="match status" value="1"/>
</dbReference>
<organism evidence="3 4">
    <name type="scientific">Actinomadura yumaensis</name>
    <dbReference type="NCBI Taxonomy" id="111807"/>
    <lineage>
        <taxon>Bacteria</taxon>
        <taxon>Bacillati</taxon>
        <taxon>Actinomycetota</taxon>
        <taxon>Actinomycetes</taxon>
        <taxon>Streptosporangiales</taxon>
        <taxon>Thermomonosporaceae</taxon>
        <taxon>Actinomadura</taxon>
    </lineage>
</organism>
<accession>A0ABW2CRN0</accession>
<dbReference type="Pfam" id="PF13847">
    <property type="entry name" value="Methyltransf_31"/>
    <property type="match status" value="1"/>
</dbReference>
<feature type="region of interest" description="Disordered" evidence="1">
    <location>
        <begin position="1"/>
        <end position="25"/>
    </location>
</feature>
<dbReference type="PANTHER" id="PTHR44068">
    <property type="entry name" value="ZGC:194242"/>
    <property type="match status" value="1"/>
</dbReference>
<keyword evidence="3" id="KW-0489">Methyltransferase</keyword>
<sequence>MATPGSDGTAGAPPAGETGDTTTLIGRPADRYLDEAADHLAAVKDEILRRLRVRPGHRVLDVGCGNGTDALELARHVGDAGEVVGVDVSEEAVAGAIGRGLAAGAGVSFQVASVYALPFPDASFDACRSERMVQHLEDPVAGVREMLRVTKPGGRILVADPDHGMWAPDLADRETTRAVLAWWFDNVRNPWIGRRLPGVLRAAGARDVHVTVMPVVLRGVAAADGLTGLMDALRHAGDAGVVPAERARALREEAARRDADGGFVMYGAIALAEGRRPE</sequence>
<gene>
    <name evidence="3" type="ORF">ACFQKB_26240</name>
</gene>
<evidence type="ECO:0000256" key="1">
    <source>
        <dbReference type="SAM" id="MobiDB-lite"/>
    </source>
</evidence>
<dbReference type="GO" id="GO:0032259">
    <property type="term" value="P:methylation"/>
    <property type="evidence" value="ECO:0007669"/>
    <property type="project" value="UniProtKB-KW"/>
</dbReference>
<evidence type="ECO:0000259" key="2">
    <source>
        <dbReference type="Pfam" id="PF13847"/>
    </source>
</evidence>